<evidence type="ECO:0000313" key="2">
    <source>
        <dbReference type="Proteomes" id="UP000623467"/>
    </source>
</evidence>
<dbReference type="AlphaFoldDB" id="A0A8H7DI13"/>
<proteinExistence type="predicted"/>
<keyword evidence="2" id="KW-1185">Reference proteome</keyword>
<dbReference type="OrthoDB" id="2900813at2759"/>
<organism evidence="1 2">
    <name type="scientific">Mycena sanguinolenta</name>
    <dbReference type="NCBI Taxonomy" id="230812"/>
    <lineage>
        <taxon>Eukaryota</taxon>
        <taxon>Fungi</taxon>
        <taxon>Dikarya</taxon>
        <taxon>Basidiomycota</taxon>
        <taxon>Agaricomycotina</taxon>
        <taxon>Agaricomycetes</taxon>
        <taxon>Agaricomycetidae</taxon>
        <taxon>Agaricales</taxon>
        <taxon>Marasmiineae</taxon>
        <taxon>Mycenaceae</taxon>
        <taxon>Mycena</taxon>
    </lineage>
</organism>
<protein>
    <submittedName>
        <fullName evidence="1">Uncharacterized protein</fullName>
    </submittedName>
</protein>
<comment type="caution">
    <text evidence="1">The sequence shown here is derived from an EMBL/GenBank/DDBJ whole genome shotgun (WGS) entry which is preliminary data.</text>
</comment>
<reference evidence="1" key="1">
    <citation type="submission" date="2020-05" db="EMBL/GenBank/DDBJ databases">
        <title>Mycena genomes resolve the evolution of fungal bioluminescence.</title>
        <authorList>
            <person name="Tsai I.J."/>
        </authorList>
    </citation>
    <scope>NUCLEOTIDE SEQUENCE</scope>
    <source>
        <strain evidence="1">160909Yilan</strain>
    </source>
</reference>
<dbReference type="EMBL" id="JACAZH010000003">
    <property type="protein sequence ID" value="KAF7373932.1"/>
    <property type="molecule type" value="Genomic_DNA"/>
</dbReference>
<accession>A0A8H7DI13</accession>
<sequence length="245" mass="27146">MDTGRPTVPPFVRFLDGMLRQVKARAGIPHMPGEDPGVSVTFSLEIQIFGKDSVGQKRKLEVTFDVVKIGWYEMYQDTEIERLYHEFVEKIGPELAHNSEEWACLQCGLPATDIAWISLYTSKIHKRCTILISAGCKTCAIKMQRWTPNIVEVYNRRAGRADDDQSGINTILRPSALSGGFSGACLTCDKDPATAGMSRCGRCKLARSVRIHYDFQSLTIATFADIAGTVNPLARNSHAVQLIHG</sequence>
<dbReference type="Proteomes" id="UP000623467">
    <property type="component" value="Unassembled WGS sequence"/>
</dbReference>
<gene>
    <name evidence="1" type="ORF">MSAN_00605600</name>
</gene>
<name>A0A8H7DI13_9AGAR</name>
<evidence type="ECO:0000313" key="1">
    <source>
        <dbReference type="EMBL" id="KAF7373932.1"/>
    </source>
</evidence>